<dbReference type="OrthoDB" id="9814399at2"/>
<organism evidence="4 5">
    <name type="scientific">Alysiella filiformis DSM 16848</name>
    <dbReference type="NCBI Taxonomy" id="1120981"/>
    <lineage>
        <taxon>Bacteria</taxon>
        <taxon>Pseudomonadati</taxon>
        <taxon>Pseudomonadota</taxon>
        <taxon>Betaproteobacteria</taxon>
        <taxon>Neisseriales</taxon>
        <taxon>Neisseriaceae</taxon>
        <taxon>Alysiella</taxon>
    </lineage>
</organism>
<dbReference type="Proteomes" id="UP000219669">
    <property type="component" value="Unassembled WGS sequence"/>
</dbReference>
<dbReference type="AlphaFoldDB" id="A0A286EEJ7"/>
<dbReference type="InterPro" id="IPR019223">
    <property type="entry name" value="DUF2147"/>
</dbReference>
<feature type="chain" id="PRO_5012560968" evidence="2">
    <location>
        <begin position="20"/>
        <end position="130"/>
    </location>
</feature>
<feature type="signal peptide" evidence="2">
    <location>
        <begin position="1"/>
        <end position="19"/>
    </location>
</feature>
<dbReference type="RefSeq" id="WP_097114641.1">
    <property type="nucleotide sequence ID" value="NZ_CP083931.1"/>
</dbReference>
<evidence type="ECO:0000256" key="1">
    <source>
        <dbReference type="SAM" id="MobiDB-lite"/>
    </source>
</evidence>
<evidence type="ECO:0000259" key="3">
    <source>
        <dbReference type="Pfam" id="PF09917"/>
    </source>
</evidence>
<evidence type="ECO:0000256" key="2">
    <source>
        <dbReference type="SAM" id="SignalP"/>
    </source>
</evidence>
<sequence>MKRILFATLLASISSMVAAASIEGKWQTFDEKDGKPKAHIQISKAGNGFQGTVVGVEPTCAICKQKNLVGQTILTGLKQDSDNEYSGGQIRDPQSGKTYKAKATVKGNRLEVRGFVGISLLGRTQTWKRM</sequence>
<evidence type="ECO:0000313" key="5">
    <source>
        <dbReference type="Proteomes" id="UP000219669"/>
    </source>
</evidence>
<dbReference type="PANTHER" id="PTHR36919:SF3">
    <property type="entry name" value="BLL5882 PROTEIN"/>
    <property type="match status" value="1"/>
</dbReference>
<accession>A0A286EEJ7</accession>
<evidence type="ECO:0000313" key="4">
    <source>
        <dbReference type="EMBL" id="SOD69332.1"/>
    </source>
</evidence>
<gene>
    <name evidence="4" type="ORF">SAMN02746062_01628</name>
</gene>
<dbReference type="Gene3D" id="2.40.128.520">
    <property type="match status" value="1"/>
</dbReference>
<dbReference type="EMBL" id="OCNF01000014">
    <property type="protein sequence ID" value="SOD69332.1"/>
    <property type="molecule type" value="Genomic_DNA"/>
</dbReference>
<proteinExistence type="predicted"/>
<keyword evidence="5" id="KW-1185">Reference proteome</keyword>
<dbReference type="Pfam" id="PF09917">
    <property type="entry name" value="DUF2147"/>
    <property type="match status" value="1"/>
</dbReference>
<protein>
    <submittedName>
        <fullName evidence="4">Uncharacterized conserved protein, DUF2147 family</fullName>
    </submittedName>
</protein>
<keyword evidence="2" id="KW-0732">Signal</keyword>
<dbReference type="PANTHER" id="PTHR36919">
    <property type="entry name" value="BLR1215 PROTEIN"/>
    <property type="match status" value="1"/>
</dbReference>
<name>A0A286EEJ7_9NEIS</name>
<feature type="region of interest" description="Disordered" evidence="1">
    <location>
        <begin position="79"/>
        <end position="98"/>
    </location>
</feature>
<reference evidence="4 5" key="1">
    <citation type="submission" date="2017-09" db="EMBL/GenBank/DDBJ databases">
        <authorList>
            <person name="Ehlers B."/>
            <person name="Leendertz F.H."/>
        </authorList>
    </citation>
    <scope>NUCLEOTIDE SEQUENCE [LARGE SCALE GENOMIC DNA]</scope>
    <source>
        <strain evidence="4 5">DSM 16848</strain>
    </source>
</reference>
<feature type="domain" description="DUF2147" evidence="3">
    <location>
        <begin position="24"/>
        <end position="129"/>
    </location>
</feature>